<keyword evidence="10" id="KW-1185">Reference proteome</keyword>
<keyword evidence="4 7" id="KW-0378">Hydrolase</keyword>
<protein>
    <submittedName>
        <fullName evidence="9">Peptidyl-dipeptidase Dcp</fullName>
    </submittedName>
</protein>
<dbReference type="InterPro" id="IPR045090">
    <property type="entry name" value="Pept_M3A_M3B"/>
</dbReference>
<dbReference type="FunFam" id="3.40.390.10:FF:000009">
    <property type="entry name" value="Oligopeptidase A"/>
    <property type="match status" value="1"/>
</dbReference>
<dbReference type="SUPFAM" id="SSF55486">
    <property type="entry name" value="Metalloproteases ('zincins'), catalytic domain"/>
    <property type="match status" value="1"/>
</dbReference>
<dbReference type="AlphaFoldDB" id="A0A1Y1SEY3"/>
<comment type="caution">
    <text evidence="9">The sequence shown here is derived from an EMBL/GenBank/DDBJ whole genome shotgun (WGS) entry which is preliminary data.</text>
</comment>
<dbReference type="EMBL" id="AQQV01000002">
    <property type="protein sequence ID" value="ORE87092.1"/>
    <property type="molecule type" value="Genomic_DNA"/>
</dbReference>
<sequence length="701" mass="78597">MLAASTLGLSACALLPTDMASNTNPLLSPSTLDYQYPHFDRIRAEHFLPAFESAASAHLAEVEAIATQDTASTFDNTIVALERSGQDLMRTAYVFFGLVGAHTNDTLNEVQTTVAPQMAAHQDKILLNPQLFARIDAIYQSRDTLDLNPEQRRLVERYHQNFVRAGARLSEDEKTRISAINERLSSLVTKFGQNVLKERNDSTVFVSDVDQLAGYSTAEIESAAQIASDAGHDGEYAIKLLNTSSQPALKVLTHRPTRDKVMQASLARGLRDNDYNNQALILEIVRLRAERAQLMGHPNHAAYVLEDSTAQTTQAVNDLLTQLAPKAVANARAEAADLQTLIDAEMGAFMLSAADWPFYAEKLRQQRYAFDESQMRPYLELDRVLHDGVFYMAQALYGLSFKPRKDLPVYHPDVSVWEVFNADDSALGLFLFDPYARDSKRGGAWMNAYVPQNHLLKAKPVVGNHLNITKPPAGEPVLLTFDEVTTLFHEFGHALHGLFSDVSYPMFSGTSVPRDFVEFPSQVHEMWAVWPDILQRYARHYETGEPMPQALVERFLAAKKFNQGYATTEYLAASLLDQAWHQLGPDEIPSDVAQFEKAALKRAGILLDTVPTRYRSAYFSHIFAGGYSAGYYSYIWSEVLDAETVEWFKAHDGLKRINGDWFRENLLSRGGSMDAMELFELFRGRAPRIEPLLEKRGLNAK</sequence>
<organism evidence="9 10">
    <name type="scientific">Oceanococcus atlanticus</name>
    <dbReference type="NCBI Taxonomy" id="1317117"/>
    <lineage>
        <taxon>Bacteria</taxon>
        <taxon>Pseudomonadati</taxon>
        <taxon>Pseudomonadota</taxon>
        <taxon>Gammaproteobacteria</taxon>
        <taxon>Chromatiales</taxon>
        <taxon>Oceanococcaceae</taxon>
        <taxon>Oceanococcus</taxon>
    </lineage>
</organism>
<gene>
    <name evidence="9" type="ORF">ATO7_08632</name>
</gene>
<evidence type="ECO:0000256" key="2">
    <source>
        <dbReference type="ARBA" id="ARBA00022670"/>
    </source>
</evidence>
<feature type="domain" description="Peptidase M3A/M3B catalytic" evidence="8">
    <location>
        <begin position="252"/>
        <end position="697"/>
    </location>
</feature>
<evidence type="ECO:0000256" key="4">
    <source>
        <dbReference type="ARBA" id="ARBA00022801"/>
    </source>
</evidence>
<dbReference type="PANTHER" id="PTHR43660:SF1">
    <property type="entry name" value="DIPEPTIDYL CARBOXYPEPTIDASE"/>
    <property type="match status" value="1"/>
</dbReference>
<dbReference type="Gene3D" id="1.10.1370.40">
    <property type="match status" value="3"/>
</dbReference>
<dbReference type="CDD" id="cd06456">
    <property type="entry name" value="M3A_DCP"/>
    <property type="match status" value="1"/>
</dbReference>
<evidence type="ECO:0000313" key="10">
    <source>
        <dbReference type="Proteomes" id="UP000192342"/>
    </source>
</evidence>
<evidence type="ECO:0000256" key="1">
    <source>
        <dbReference type="ARBA" id="ARBA00006040"/>
    </source>
</evidence>
<keyword evidence="2 7" id="KW-0645">Protease</keyword>
<dbReference type="GO" id="GO:0005829">
    <property type="term" value="C:cytosol"/>
    <property type="evidence" value="ECO:0007669"/>
    <property type="project" value="TreeGrafter"/>
</dbReference>
<dbReference type="GO" id="GO:0004222">
    <property type="term" value="F:metalloendopeptidase activity"/>
    <property type="evidence" value="ECO:0007669"/>
    <property type="project" value="InterPro"/>
</dbReference>
<dbReference type="PANTHER" id="PTHR43660">
    <property type="entry name" value="DIPEPTIDYL CARBOXYPEPTIDASE"/>
    <property type="match status" value="1"/>
</dbReference>
<dbReference type="GO" id="GO:0046872">
    <property type="term" value="F:metal ion binding"/>
    <property type="evidence" value="ECO:0007669"/>
    <property type="project" value="UniProtKB-UniRule"/>
</dbReference>
<dbReference type="GO" id="GO:0004180">
    <property type="term" value="F:carboxypeptidase activity"/>
    <property type="evidence" value="ECO:0007669"/>
    <property type="project" value="TreeGrafter"/>
</dbReference>
<proteinExistence type="inferred from homology"/>
<evidence type="ECO:0000256" key="7">
    <source>
        <dbReference type="RuleBase" id="RU003435"/>
    </source>
</evidence>
<dbReference type="InterPro" id="IPR001567">
    <property type="entry name" value="Pept_M3A_M3B_dom"/>
</dbReference>
<comment type="similarity">
    <text evidence="1 7">Belongs to the peptidase M3 family.</text>
</comment>
<evidence type="ECO:0000313" key="9">
    <source>
        <dbReference type="EMBL" id="ORE87092.1"/>
    </source>
</evidence>
<reference evidence="9 10" key="1">
    <citation type="submission" date="2013-04" db="EMBL/GenBank/DDBJ databases">
        <title>Oceanococcus atlanticus 22II-S10r2 Genome Sequencing.</title>
        <authorList>
            <person name="Lai Q."/>
            <person name="Li G."/>
            <person name="Shao Z."/>
        </authorList>
    </citation>
    <scope>NUCLEOTIDE SEQUENCE [LARGE SCALE GENOMIC DNA]</scope>
    <source>
        <strain evidence="9 10">22II-S10r2</strain>
    </source>
</reference>
<dbReference type="InterPro" id="IPR034005">
    <property type="entry name" value="M3A_DCP"/>
</dbReference>
<dbReference type="Proteomes" id="UP000192342">
    <property type="component" value="Unassembled WGS sequence"/>
</dbReference>
<dbReference type="Pfam" id="PF01432">
    <property type="entry name" value="Peptidase_M3"/>
    <property type="match status" value="1"/>
</dbReference>
<evidence type="ECO:0000256" key="5">
    <source>
        <dbReference type="ARBA" id="ARBA00022833"/>
    </source>
</evidence>
<evidence type="ECO:0000259" key="8">
    <source>
        <dbReference type="Pfam" id="PF01432"/>
    </source>
</evidence>
<accession>A0A1Y1SEY3</accession>
<keyword evidence="3 7" id="KW-0479">Metal-binding</keyword>
<evidence type="ECO:0000256" key="6">
    <source>
        <dbReference type="ARBA" id="ARBA00023049"/>
    </source>
</evidence>
<keyword evidence="5 7" id="KW-0862">Zinc</keyword>
<dbReference type="GO" id="GO:0006508">
    <property type="term" value="P:proteolysis"/>
    <property type="evidence" value="ECO:0007669"/>
    <property type="project" value="UniProtKB-KW"/>
</dbReference>
<evidence type="ECO:0000256" key="3">
    <source>
        <dbReference type="ARBA" id="ARBA00022723"/>
    </source>
</evidence>
<comment type="cofactor">
    <cofactor evidence="7">
        <name>Zn(2+)</name>
        <dbReference type="ChEBI" id="CHEBI:29105"/>
    </cofactor>
    <text evidence="7">Binds 1 zinc ion.</text>
</comment>
<name>A0A1Y1SEY3_9GAMM</name>
<keyword evidence="6 7" id="KW-0482">Metalloprotease</keyword>